<dbReference type="SUPFAM" id="SSF52540">
    <property type="entry name" value="P-loop containing nucleoside triphosphate hydrolases"/>
    <property type="match status" value="1"/>
</dbReference>
<name>C1B8J7_RHOOB</name>
<reference evidence="2 3" key="1">
    <citation type="submission" date="2009-03" db="EMBL/GenBank/DDBJ databases">
        <title>Comparison of the complete genome sequences of Rhodococcus erythropolis PR4 and Rhodococcus opacus B4.</title>
        <authorList>
            <person name="Takarada H."/>
            <person name="Sekine M."/>
            <person name="Hosoyama A."/>
            <person name="Yamada R."/>
            <person name="Fujisawa T."/>
            <person name="Omata S."/>
            <person name="Shimizu A."/>
            <person name="Tsukatani N."/>
            <person name="Tanikawa S."/>
            <person name="Fujita N."/>
            <person name="Harayama S."/>
        </authorList>
    </citation>
    <scope>NUCLEOTIDE SEQUENCE [LARGE SCALE GENOMIC DNA]</scope>
    <source>
        <strain evidence="2 3">B4</strain>
    </source>
</reference>
<sequence>MTVGEVDRLEELVGRARVLAAPGTRRVLGITGPPGSGKSTVAAAVLAALGSSAVVVPMDGFHLAGAELGRLGRADRKGAPDTFDAAGYVALLRRLRNWAASAGPIARAHRTPSTPPDTWRCCADCGNAGARRCTPPNFTARSRNPMPGRSRSRRTFRL</sequence>
<feature type="region of interest" description="Disordered" evidence="1">
    <location>
        <begin position="134"/>
        <end position="158"/>
    </location>
</feature>
<evidence type="ECO:0008006" key="4">
    <source>
        <dbReference type="Google" id="ProtNLM"/>
    </source>
</evidence>
<organism evidence="2 3">
    <name type="scientific">Rhodococcus opacus (strain B4)</name>
    <dbReference type="NCBI Taxonomy" id="632772"/>
    <lineage>
        <taxon>Bacteria</taxon>
        <taxon>Bacillati</taxon>
        <taxon>Actinomycetota</taxon>
        <taxon>Actinomycetes</taxon>
        <taxon>Mycobacteriales</taxon>
        <taxon>Nocardiaceae</taxon>
        <taxon>Rhodococcus</taxon>
    </lineage>
</organism>
<evidence type="ECO:0000256" key="1">
    <source>
        <dbReference type="SAM" id="MobiDB-lite"/>
    </source>
</evidence>
<dbReference type="KEGG" id="rop:ROP_37530"/>
<dbReference type="AlphaFoldDB" id="C1B8J7"/>
<dbReference type="Proteomes" id="UP000002212">
    <property type="component" value="Chromosome"/>
</dbReference>
<gene>
    <name evidence="2" type="ordered locus">ROP_37530</name>
</gene>
<proteinExistence type="predicted"/>
<dbReference type="STRING" id="632772.ROP_37530"/>
<accession>C1B8J7</accession>
<dbReference type="Gene3D" id="3.40.50.300">
    <property type="entry name" value="P-loop containing nucleotide triphosphate hydrolases"/>
    <property type="match status" value="2"/>
</dbReference>
<dbReference type="HOGENOM" id="CLU_1668047_0_0_11"/>
<evidence type="ECO:0000313" key="2">
    <source>
        <dbReference type="EMBL" id="BAH52000.1"/>
    </source>
</evidence>
<protein>
    <recommendedName>
        <fullName evidence="4">Phosphoribulokinase/uridine kinase domain-containing protein</fullName>
    </recommendedName>
</protein>
<dbReference type="InterPro" id="IPR027417">
    <property type="entry name" value="P-loop_NTPase"/>
</dbReference>
<evidence type="ECO:0000313" key="3">
    <source>
        <dbReference type="Proteomes" id="UP000002212"/>
    </source>
</evidence>
<dbReference type="EMBL" id="AP011115">
    <property type="protein sequence ID" value="BAH52000.1"/>
    <property type="molecule type" value="Genomic_DNA"/>
</dbReference>